<dbReference type="EMBL" id="KK914327">
    <property type="protein sequence ID" value="KDP40879.1"/>
    <property type="molecule type" value="Genomic_DNA"/>
</dbReference>
<evidence type="ECO:0000256" key="2">
    <source>
        <dbReference type="ARBA" id="ARBA00007651"/>
    </source>
</evidence>
<gene>
    <name evidence="11" type="ORF">JCGZ_24878</name>
</gene>
<comment type="subcellular location">
    <subcellularLocation>
        <location evidence="1 9">Cell membrane</location>
        <topology evidence="1 9">Multi-pass membrane protein</topology>
    </subcellularLocation>
</comment>
<dbReference type="Proteomes" id="UP000027138">
    <property type="component" value="Unassembled WGS sequence"/>
</dbReference>
<dbReference type="AlphaFoldDB" id="A0A067L9T8"/>
<comment type="caution">
    <text evidence="9">Lacks conserved residue(s) required for the propagation of feature annotation.</text>
</comment>
<evidence type="ECO:0000256" key="9">
    <source>
        <dbReference type="RuleBase" id="RU361233"/>
    </source>
</evidence>
<feature type="transmembrane region" description="Helical" evidence="9">
    <location>
        <begin position="92"/>
        <end position="116"/>
    </location>
</feature>
<keyword evidence="6 9" id="KW-1133">Transmembrane helix</keyword>
<sequence>MPPPAEVAVQLAESKVAATENSGTMSGPLIGAARPFDRKAEVMHVTLRFLCMATSVAALSFMVTAHQSSTISIYGFMLPIHSKWSFSHSFEYLVGVSAAVAAHCLLQLLISVSRLLRKSPIIPSTSHAWLIFAGDQVFAYAMISAGAAASGVSNLNRTGIQHTALPNFCKSIHYFCNHVAASIAFTFFSSLLLAVLAVQEVIWLSKSKS</sequence>
<name>A0A067L9T8_JATCU</name>
<dbReference type="InterPro" id="IPR006459">
    <property type="entry name" value="CASP/CASPL"/>
</dbReference>
<keyword evidence="12" id="KW-1185">Reference proteome</keyword>
<accession>A0A067L9T8</accession>
<dbReference type="InterPro" id="IPR006702">
    <property type="entry name" value="CASP_dom"/>
</dbReference>
<protein>
    <recommendedName>
        <fullName evidence="9">CASP-like protein</fullName>
    </recommendedName>
</protein>
<feature type="domain" description="Casparian strip membrane protein" evidence="10">
    <location>
        <begin position="38"/>
        <end position="191"/>
    </location>
</feature>
<evidence type="ECO:0000259" key="10">
    <source>
        <dbReference type="Pfam" id="PF04535"/>
    </source>
</evidence>
<evidence type="ECO:0000256" key="3">
    <source>
        <dbReference type="ARBA" id="ARBA00011489"/>
    </source>
</evidence>
<keyword evidence="4 9" id="KW-1003">Cell membrane</keyword>
<dbReference type="PANTHER" id="PTHR33573">
    <property type="entry name" value="CASP-LIKE PROTEIN 4A4"/>
    <property type="match status" value="1"/>
</dbReference>
<keyword evidence="5 9" id="KW-0812">Transmembrane</keyword>
<evidence type="ECO:0000313" key="12">
    <source>
        <dbReference type="Proteomes" id="UP000027138"/>
    </source>
</evidence>
<feature type="transmembrane region" description="Helical" evidence="9">
    <location>
        <begin position="172"/>
        <end position="198"/>
    </location>
</feature>
<feature type="transmembrane region" description="Helical" evidence="9">
    <location>
        <begin position="128"/>
        <end position="152"/>
    </location>
</feature>
<dbReference type="PANTHER" id="PTHR33573:SF48">
    <property type="entry name" value="CASP-LIKE PROTEIN 3A1"/>
    <property type="match status" value="1"/>
</dbReference>
<evidence type="ECO:0000256" key="6">
    <source>
        <dbReference type="ARBA" id="ARBA00022989"/>
    </source>
</evidence>
<dbReference type="GO" id="GO:0005886">
    <property type="term" value="C:plasma membrane"/>
    <property type="evidence" value="ECO:0007669"/>
    <property type="project" value="UniProtKB-SubCell"/>
</dbReference>
<dbReference type="STRING" id="180498.A0A067L9T8"/>
<reference evidence="11 12" key="1">
    <citation type="journal article" date="2014" name="PLoS ONE">
        <title>Global Analysis of Gene Expression Profiles in Physic Nut (Jatropha curcas L.) Seedlings Exposed to Salt Stress.</title>
        <authorList>
            <person name="Zhang L."/>
            <person name="Zhang C."/>
            <person name="Wu P."/>
            <person name="Chen Y."/>
            <person name="Li M."/>
            <person name="Jiang H."/>
            <person name="Wu G."/>
        </authorList>
    </citation>
    <scope>NUCLEOTIDE SEQUENCE [LARGE SCALE GENOMIC DNA]</scope>
    <source>
        <strain evidence="12">cv. GZQX0401</strain>
        <tissue evidence="11">Young leaves</tissue>
    </source>
</reference>
<evidence type="ECO:0000256" key="7">
    <source>
        <dbReference type="ARBA" id="ARBA00023136"/>
    </source>
</evidence>
<comment type="similarity">
    <text evidence="2 9">Belongs to the Casparian strip membrane proteins (CASP) family.</text>
</comment>
<proteinExistence type="inferred from homology"/>
<evidence type="ECO:0000256" key="4">
    <source>
        <dbReference type="ARBA" id="ARBA00022475"/>
    </source>
</evidence>
<dbReference type="NCBIfam" id="TIGR01569">
    <property type="entry name" value="A_tha_TIGR01569"/>
    <property type="match status" value="1"/>
</dbReference>
<evidence type="ECO:0000313" key="11">
    <source>
        <dbReference type="EMBL" id="KDP40879.1"/>
    </source>
</evidence>
<dbReference type="OrthoDB" id="1918787at2759"/>
<evidence type="ECO:0000256" key="5">
    <source>
        <dbReference type="ARBA" id="ARBA00022692"/>
    </source>
</evidence>
<evidence type="ECO:0000256" key="8">
    <source>
        <dbReference type="ARBA" id="ARBA00023180"/>
    </source>
</evidence>
<keyword evidence="7 9" id="KW-0472">Membrane</keyword>
<dbReference type="Pfam" id="PF04535">
    <property type="entry name" value="CASP_dom"/>
    <property type="match status" value="1"/>
</dbReference>
<organism evidence="11 12">
    <name type="scientific">Jatropha curcas</name>
    <name type="common">Barbados nut</name>
    <dbReference type="NCBI Taxonomy" id="180498"/>
    <lineage>
        <taxon>Eukaryota</taxon>
        <taxon>Viridiplantae</taxon>
        <taxon>Streptophyta</taxon>
        <taxon>Embryophyta</taxon>
        <taxon>Tracheophyta</taxon>
        <taxon>Spermatophyta</taxon>
        <taxon>Magnoliopsida</taxon>
        <taxon>eudicotyledons</taxon>
        <taxon>Gunneridae</taxon>
        <taxon>Pentapetalae</taxon>
        <taxon>rosids</taxon>
        <taxon>fabids</taxon>
        <taxon>Malpighiales</taxon>
        <taxon>Euphorbiaceae</taxon>
        <taxon>Crotonoideae</taxon>
        <taxon>Jatropheae</taxon>
        <taxon>Jatropha</taxon>
    </lineage>
</organism>
<comment type="subunit">
    <text evidence="3 9">Homodimer and heterodimers.</text>
</comment>
<evidence type="ECO:0000256" key="1">
    <source>
        <dbReference type="ARBA" id="ARBA00004651"/>
    </source>
</evidence>
<keyword evidence="8" id="KW-0325">Glycoprotein</keyword>